<dbReference type="RefSeq" id="WP_088559560.1">
    <property type="nucleotide sequence ID" value="NZ_FYEH01000001.1"/>
</dbReference>
<keyword evidence="9" id="KW-1185">Reference proteome</keyword>
<dbReference type="GO" id="GO:0008902">
    <property type="term" value="F:hydroxymethylpyrimidine kinase activity"/>
    <property type="evidence" value="ECO:0007669"/>
    <property type="project" value="UniProtKB-EC"/>
</dbReference>
<dbReference type="EC" id="2.7.1.49" evidence="2"/>
<keyword evidence="4" id="KW-0547">Nucleotide-binding</keyword>
<dbReference type="SUPFAM" id="SSF53613">
    <property type="entry name" value="Ribokinase-like"/>
    <property type="match status" value="1"/>
</dbReference>
<comment type="pathway">
    <text evidence="1">Cofactor biosynthesis; thiamine diphosphate biosynthesis.</text>
</comment>
<evidence type="ECO:0000256" key="4">
    <source>
        <dbReference type="ARBA" id="ARBA00022741"/>
    </source>
</evidence>
<dbReference type="Proteomes" id="UP000197065">
    <property type="component" value="Unassembled WGS sequence"/>
</dbReference>
<evidence type="ECO:0000256" key="6">
    <source>
        <dbReference type="ARBA" id="ARBA00022840"/>
    </source>
</evidence>
<name>A0A212PZ69_9PROT</name>
<dbReference type="NCBIfam" id="TIGR00097">
    <property type="entry name" value="HMP-P_kinase"/>
    <property type="match status" value="1"/>
</dbReference>
<reference evidence="8 9" key="1">
    <citation type="submission" date="2017-06" db="EMBL/GenBank/DDBJ databases">
        <authorList>
            <person name="Kim H.J."/>
            <person name="Triplett B.A."/>
        </authorList>
    </citation>
    <scope>NUCLEOTIDE SEQUENCE [LARGE SCALE GENOMIC DNA]</scope>
    <source>
        <strain evidence="8 9">B29T1</strain>
    </source>
</reference>
<proteinExistence type="predicted"/>
<evidence type="ECO:0000256" key="2">
    <source>
        <dbReference type="ARBA" id="ARBA00012135"/>
    </source>
</evidence>
<dbReference type="PANTHER" id="PTHR20858">
    <property type="entry name" value="PHOSPHOMETHYLPYRIMIDINE KINASE"/>
    <property type="match status" value="1"/>
</dbReference>
<dbReference type="Pfam" id="PF08543">
    <property type="entry name" value="Phos_pyr_kin"/>
    <property type="match status" value="1"/>
</dbReference>
<evidence type="ECO:0000313" key="9">
    <source>
        <dbReference type="Proteomes" id="UP000197065"/>
    </source>
</evidence>
<dbReference type="OrthoDB" id="9810880at2"/>
<dbReference type="PANTHER" id="PTHR20858:SF17">
    <property type="entry name" value="HYDROXYMETHYLPYRIMIDINE_PHOSPHOMETHYLPYRIMIDINE KINASE THI20-RELATED"/>
    <property type="match status" value="1"/>
</dbReference>
<dbReference type="InterPro" id="IPR013749">
    <property type="entry name" value="PM/HMP-P_kinase-1"/>
</dbReference>
<dbReference type="EMBL" id="FYEH01000001">
    <property type="protein sequence ID" value="SNB52356.1"/>
    <property type="molecule type" value="Genomic_DNA"/>
</dbReference>
<evidence type="ECO:0000259" key="7">
    <source>
        <dbReference type="Pfam" id="PF08543"/>
    </source>
</evidence>
<evidence type="ECO:0000313" key="8">
    <source>
        <dbReference type="EMBL" id="SNB52356.1"/>
    </source>
</evidence>
<sequence length="269" mass="27818">MTTPIALSIAGSDSSGGAGIQADLKTFSALGVYGATAIAALTAQNTLGVQAVLGIEPGFVRQQMDSVFADLRVDAVKIGMLGTREVIEAVAAGLDAWQPRYVVVDPVMVAKGGARLLDEAAIGAMRELLLPRATLLTPNLPEAAVLTGLVPPGDRDGMIVLGRRLQEAGAANVLVKGGHLEAPDAPDLLLMGGTHQWFEGQRLATAHTHGTGCSYAAAIAALLARGRPLEAAVAEAKAWLLAAIEAGMELGIGHGRGPVHHFHAWWPKT</sequence>
<dbReference type="InterPro" id="IPR029056">
    <property type="entry name" value="Ribokinase-like"/>
</dbReference>
<organism evidence="8 9">
    <name type="scientific">Arboricoccus pini</name>
    <dbReference type="NCBI Taxonomy" id="1963835"/>
    <lineage>
        <taxon>Bacteria</taxon>
        <taxon>Pseudomonadati</taxon>
        <taxon>Pseudomonadota</taxon>
        <taxon>Alphaproteobacteria</taxon>
        <taxon>Geminicoccales</taxon>
        <taxon>Geminicoccaceae</taxon>
        <taxon>Arboricoccus</taxon>
    </lineage>
</organism>
<dbReference type="GO" id="GO:0005524">
    <property type="term" value="F:ATP binding"/>
    <property type="evidence" value="ECO:0007669"/>
    <property type="project" value="UniProtKB-KW"/>
</dbReference>
<feature type="domain" description="Pyridoxamine kinase/Phosphomethylpyrimidine kinase" evidence="7">
    <location>
        <begin position="13"/>
        <end position="260"/>
    </location>
</feature>
<dbReference type="GO" id="GO:0008972">
    <property type="term" value="F:phosphomethylpyrimidine kinase activity"/>
    <property type="evidence" value="ECO:0007669"/>
    <property type="project" value="InterPro"/>
</dbReference>
<dbReference type="GO" id="GO:0009229">
    <property type="term" value="P:thiamine diphosphate biosynthetic process"/>
    <property type="evidence" value="ECO:0007669"/>
    <property type="project" value="UniProtKB-UniPathway"/>
</dbReference>
<dbReference type="Gene3D" id="3.40.1190.20">
    <property type="match status" value="1"/>
</dbReference>
<keyword evidence="5 8" id="KW-0418">Kinase</keyword>
<dbReference type="AlphaFoldDB" id="A0A212PZ69"/>
<evidence type="ECO:0000256" key="5">
    <source>
        <dbReference type="ARBA" id="ARBA00022777"/>
    </source>
</evidence>
<dbReference type="InterPro" id="IPR004399">
    <property type="entry name" value="HMP/HMP-P_kinase_dom"/>
</dbReference>
<evidence type="ECO:0000256" key="3">
    <source>
        <dbReference type="ARBA" id="ARBA00022679"/>
    </source>
</evidence>
<keyword evidence="3" id="KW-0808">Transferase</keyword>
<dbReference type="CDD" id="cd01169">
    <property type="entry name" value="HMPP_kinase"/>
    <property type="match status" value="1"/>
</dbReference>
<dbReference type="UniPathway" id="UPA00060">
    <property type="reaction ID" value="UER00138"/>
</dbReference>
<keyword evidence="6" id="KW-0067">ATP-binding</keyword>
<gene>
    <name evidence="8" type="ORF">SAMN07250955_101237</name>
</gene>
<protein>
    <recommendedName>
        <fullName evidence="2">hydroxymethylpyrimidine kinase</fullName>
        <ecNumber evidence="2">2.7.1.49</ecNumber>
    </recommendedName>
</protein>
<accession>A0A212PZ69</accession>
<dbReference type="GO" id="GO:0005829">
    <property type="term" value="C:cytosol"/>
    <property type="evidence" value="ECO:0007669"/>
    <property type="project" value="TreeGrafter"/>
</dbReference>
<dbReference type="FunFam" id="3.40.1190.20:FF:000003">
    <property type="entry name" value="Phosphomethylpyrimidine kinase ThiD"/>
    <property type="match status" value="1"/>
</dbReference>
<evidence type="ECO:0000256" key="1">
    <source>
        <dbReference type="ARBA" id="ARBA00004948"/>
    </source>
</evidence>
<dbReference type="GO" id="GO:0009228">
    <property type="term" value="P:thiamine biosynthetic process"/>
    <property type="evidence" value="ECO:0007669"/>
    <property type="project" value="InterPro"/>
</dbReference>